<dbReference type="PANTHER" id="PTHR12609">
    <property type="entry name" value="MICROTUBULE ASSOCIATED PROTEIN XMAP215"/>
    <property type="match status" value="1"/>
</dbReference>
<dbReference type="PROSITE" id="PS50077">
    <property type="entry name" value="HEAT_REPEAT"/>
    <property type="match status" value="1"/>
</dbReference>
<feature type="compositionally biased region" description="Pro residues" evidence="15">
    <location>
        <begin position="1462"/>
        <end position="1475"/>
    </location>
</feature>
<feature type="domain" description="TOG" evidence="16">
    <location>
        <begin position="599"/>
        <end position="829"/>
    </location>
</feature>
<comment type="subcellular location">
    <subcellularLocation>
        <location evidence="2">Chromosome</location>
        <location evidence="2">Centromere</location>
        <location evidence="2">Kinetochore</location>
    </subcellularLocation>
    <subcellularLocation>
        <location evidence="1">Cytoplasm</location>
        <location evidence="1">Cytoskeleton</location>
        <location evidence="1">Microtubule organizing center</location>
        <location evidence="1">Centrosome</location>
    </subcellularLocation>
    <subcellularLocation>
        <location evidence="3">Cytoplasm</location>
        <location evidence="3">Cytoskeleton</location>
        <location evidence="3">Spindle pole</location>
    </subcellularLocation>
</comment>
<keyword evidence="5" id="KW-0963">Cytoplasm</keyword>
<evidence type="ECO:0000256" key="12">
    <source>
        <dbReference type="ARBA" id="ARBA00023328"/>
    </source>
</evidence>
<dbReference type="GO" id="GO:0030951">
    <property type="term" value="P:establishment or maintenance of microtubule cytoskeleton polarity"/>
    <property type="evidence" value="ECO:0007669"/>
    <property type="project" value="InterPro"/>
</dbReference>
<feature type="compositionally biased region" description="Low complexity" evidence="15">
    <location>
        <begin position="532"/>
        <end position="593"/>
    </location>
</feature>
<dbReference type="Pfam" id="PF21040">
    <property type="entry name" value="CEP104-like_TOG"/>
    <property type="match status" value="1"/>
</dbReference>
<dbReference type="GO" id="GO:0051010">
    <property type="term" value="F:microtubule plus-end binding"/>
    <property type="evidence" value="ECO:0007669"/>
    <property type="project" value="InterPro"/>
</dbReference>
<evidence type="ECO:0000256" key="2">
    <source>
        <dbReference type="ARBA" id="ARBA00004629"/>
    </source>
</evidence>
<dbReference type="FunFam" id="1.25.10.10:FF:000052">
    <property type="entry name" value="Cytoskeleton associated protein 5"/>
    <property type="match status" value="1"/>
</dbReference>
<feature type="domain" description="TOG" evidence="16">
    <location>
        <begin position="271"/>
        <end position="505"/>
    </location>
</feature>
<keyword evidence="7" id="KW-0677">Repeat</keyword>
<evidence type="ECO:0000256" key="15">
    <source>
        <dbReference type="SAM" id="MobiDB-lite"/>
    </source>
</evidence>
<feature type="region of interest" description="Disordered" evidence="15">
    <location>
        <begin position="504"/>
        <end position="594"/>
    </location>
</feature>
<dbReference type="InterPro" id="IPR034085">
    <property type="entry name" value="TOG"/>
</dbReference>
<dbReference type="InterPro" id="IPR011989">
    <property type="entry name" value="ARM-like"/>
</dbReference>
<keyword evidence="6" id="KW-0132">Cell division</keyword>
<sequence>MADDTEYLKLSVEDRCQHKLWKARLSGYEDATKLFGSVTDPKGPEFQKFLPLIKNFVTDSNAVSQEKGLAAVLSFVENAQSANRICGDVLTGLITKCIAAPKQKTRELAQEIIYMYVEIEKQEVVVEELVKALDNKNPKIVSACVATLRECLRLFGARVIAVKPLFKALPKLLEDRDKTVRDESKLLTVELYRWIGDALKPLLQSLKPIQVSELEAEFSKVEKGTATPERYIRSEQARRAQAAEAGTDGVDGVEEGEECGGDGGATVDAYDLLEAVDILSKLPKDFYEQCEAKKWQERKEALEKLLELASNPKLEPGDYGDLVKVLKRIVAKDSNVIVVALAAKCLAGLAAGLRQKFHPYANSCISTYIEKFKEKKQNVVTALREALDNAFQATNLEAILEDVTGALDNKNPQIKAETTLFLARVFSKSTPAMLNKKLLKALVTSLLKTLNDSDPAVRDGASMALGTAMKVVGERVITPFLGDLDNLKMEKVKECCEKAEVVAAPPQKAPRKPAAAAAAFPGKGSMESKPEAQAPTQRKAATAAAKPRGGARVVRPGAGSSAAPSSAPARTTQKAKASGPAKAQSGSSASSKPVFSEMALADEEVQGRAAALFPEETLTALGSANWKDRLAAIEKMKEVVEAMEGSLPVQVIAKTLCRKPGLRDTNFQVLKLKLETLVVVLGGGPVSLCVADCLLADLVDKVGDIKNGQGAASALTALAEATSLDHVGQEVLQLCFAQKNPKNQSESLVWLANAIKEFGLKVPVKPVIESIKKGLAASNPAVRTASITLAGVLYLYMGKTLRTLFEGEKAVLVQQLDAELAKLEGLKPPAPIRGVPTSSLNEGGGDASEGAQEAQEAALDMEDLVPRTDISGQLTESLLLELSDKNWKVRLEALQKLAAIVDQAKFICPELGDLPGPLRARLLDSNKNLAIQALNICQCLGAALGPHCGPYVRTLAPGMFAALGDSKNMVRAAALSCLNEWSSHASLGSFFENEMLKDALKAENPLLRSELFGWLAERLGTSDAKGVPGAELASCLPHLYQCLEDRSGEVRKKAQDLLLPCMLHLGYESMARATSKLKASSKTLVMAQLDKVRPQLPAKVPPKGKATILRGGSAQAAAAPPPMAAQAQQAAYRVESVTPEEEQGAVGGSAGGRLHKSSSRSKMPVKPASSGKSSRKEEEVDLTPLLSANNLKEQRIAFERALKLLKWNFSTPREEFYQQLKEQMVAANWAPALVANCFSADFKMHIKAIDMLLEFLSSPGGVEATSANVDLVLKWLTLRFFDTNPSVLLRALEYLQALFPALYDAGYKMHDLEASSFLPYLILKAGDPKDTVRKGVHDIFRRIYKVFPGIKVFNYLMQGLSSKNARQRAECLEELGFLFEVLGLPISEPTPAVLLKEVARHISDRDNAVRNAALNCVVQAYFREEERVFKYIGQLSDKDKSLLEERIKRASRSRRLTVLPPEESPPVKHPTPPRPQSAVFASATTMEPDPEPEEVVHRRPKSGTPSGARPRSLGVTLSSDLERMLEQAALAPPKVAGLQEVDVDAILAEPSIQLPPRRCLEKSASPPSHARRLPLDTDSLGLLISRLSSQEIPVVLEGLAQLDAVLSTDGGSALLGSADQLVNMLSLQYRLLYTKHITDDCVAKADVVELYSRIAAVLLKVFDGRTLGRRVSTGILKELLPQLLMVLLDRRITELRHGPHLQRTVNILALHIIRNGNPTCVLGALITHLHDCLGNMSTQTSEKYIDLVVKCLWKMMSSLENIVDELSLDMVLLDLHLFLKAYRGSFWEGRPSDTPLRTVRTIIYKLVGLKGHKLLTYAEMVPGQEESSLVNTITKMLKMHARKSAEISANRGFSDDSQNKSNDESEQKSIHQQFKNVMLKLNSEDDFDEHIQVLHRLCKKNPSFNLDRLLGTCSPQVREIVRTRLNELEKQPPGSNVAHVLPLRMNDTNRHSYSSSPRKGDLSKLPKDYIHWSRKQWATRLNAVLDQLNAKRRFSVDDYPSSEEIPDIFSEPLHVHEERYQQMIQQSEDMAKTALQIIADFRNHGRSREDSQC</sequence>
<evidence type="ECO:0000256" key="4">
    <source>
        <dbReference type="ARBA" id="ARBA00022454"/>
    </source>
</evidence>
<evidence type="ECO:0000256" key="1">
    <source>
        <dbReference type="ARBA" id="ARBA00004300"/>
    </source>
</evidence>
<dbReference type="FunFam" id="1.25.10.10:FF:000019">
    <property type="entry name" value="Cytoskeleton-associated protein 5"/>
    <property type="match status" value="1"/>
</dbReference>
<dbReference type="Gene3D" id="1.25.10.10">
    <property type="entry name" value="Leucine-rich Repeat Variant"/>
    <property type="match status" value="5"/>
</dbReference>
<dbReference type="GO" id="GO:0061863">
    <property type="term" value="F:microtubule plus end polymerase"/>
    <property type="evidence" value="ECO:0007669"/>
    <property type="project" value="InterPro"/>
</dbReference>
<dbReference type="InterPro" id="IPR021133">
    <property type="entry name" value="HEAT_type_2"/>
</dbReference>
<dbReference type="GO" id="GO:0005813">
    <property type="term" value="C:centrosome"/>
    <property type="evidence" value="ECO:0007669"/>
    <property type="project" value="UniProtKB-SubCell"/>
</dbReference>
<proteinExistence type="inferred from homology"/>
<feature type="domain" description="TOG" evidence="16">
    <location>
        <begin position="863"/>
        <end position="1098"/>
    </location>
</feature>
<evidence type="ECO:0000256" key="11">
    <source>
        <dbReference type="ARBA" id="ARBA00023306"/>
    </source>
</evidence>
<dbReference type="Pfam" id="PF21041">
    <property type="entry name" value="XMAP215_CLASP_TOG"/>
    <property type="match status" value="4"/>
</dbReference>
<accession>A0A131YWG0</accession>
<dbReference type="EMBL" id="GEDV01005707">
    <property type="protein sequence ID" value="JAP82850.1"/>
    <property type="molecule type" value="Transcribed_RNA"/>
</dbReference>
<dbReference type="SMART" id="SM01349">
    <property type="entry name" value="TOG"/>
    <property type="match status" value="5"/>
</dbReference>
<feature type="domain" description="TOG" evidence="16">
    <location>
        <begin position="1215"/>
        <end position="1456"/>
    </location>
</feature>
<keyword evidence="9" id="KW-0995">Kinetochore</keyword>
<evidence type="ECO:0000313" key="17">
    <source>
        <dbReference type="EMBL" id="JAP82850.1"/>
    </source>
</evidence>
<evidence type="ECO:0000256" key="8">
    <source>
        <dbReference type="ARBA" id="ARBA00022776"/>
    </source>
</evidence>
<dbReference type="GO" id="GO:0051301">
    <property type="term" value="P:cell division"/>
    <property type="evidence" value="ECO:0007669"/>
    <property type="project" value="UniProtKB-KW"/>
</dbReference>
<name>A0A131YWG0_RHIAP</name>
<keyword evidence="11" id="KW-0131">Cell cycle</keyword>
<dbReference type="GO" id="GO:0046785">
    <property type="term" value="P:microtubule polymerization"/>
    <property type="evidence" value="ECO:0007669"/>
    <property type="project" value="InterPro"/>
</dbReference>
<keyword evidence="8" id="KW-0498">Mitosis</keyword>
<feature type="compositionally biased region" description="Low complexity" evidence="15">
    <location>
        <begin position="1114"/>
        <end position="1131"/>
    </location>
</feature>
<dbReference type="GO" id="GO:0000922">
    <property type="term" value="C:spindle pole"/>
    <property type="evidence" value="ECO:0007669"/>
    <property type="project" value="UniProtKB-SubCell"/>
</dbReference>
<comment type="similarity">
    <text evidence="13">Belongs to the TOG/XMAP215 family.</text>
</comment>
<reference evidence="17" key="1">
    <citation type="journal article" date="2016" name="Ticks Tick Borne Dis.">
        <title>De novo assembly and annotation of the salivary gland transcriptome of Rhipicephalus appendiculatus male and female ticks during blood feeding.</title>
        <authorList>
            <person name="de Castro M.H."/>
            <person name="de Klerk D."/>
            <person name="Pienaar R."/>
            <person name="Latif A.A."/>
            <person name="Rees D.J."/>
            <person name="Mans B.J."/>
        </authorList>
    </citation>
    <scope>NUCLEOTIDE SEQUENCE</scope>
    <source>
        <tissue evidence="17">Salivary glands</tissue>
    </source>
</reference>
<evidence type="ECO:0000256" key="7">
    <source>
        <dbReference type="ARBA" id="ARBA00022737"/>
    </source>
</evidence>
<evidence type="ECO:0000256" key="3">
    <source>
        <dbReference type="ARBA" id="ARBA00004647"/>
    </source>
</evidence>
<dbReference type="InterPro" id="IPR016024">
    <property type="entry name" value="ARM-type_fold"/>
</dbReference>
<dbReference type="FunFam" id="1.25.10.10:FF:000050">
    <property type="entry name" value="Cytoskeleton-associated protein 5 isoform X1"/>
    <property type="match status" value="1"/>
</dbReference>
<keyword evidence="4" id="KW-0158">Chromosome</keyword>
<feature type="region of interest" description="Disordered" evidence="15">
    <location>
        <begin position="1454"/>
        <end position="1513"/>
    </location>
</feature>
<feature type="compositionally biased region" description="Low complexity" evidence="15">
    <location>
        <begin position="504"/>
        <end position="521"/>
    </location>
</feature>
<keyword evidence="12" id="KW-0137">Centromere</keyword>
<feature type="region of interest" description="Disordered" evidence="15">
    <location>
        <begin position="832"/>
        <end position="856"/>
    </location>
</feature>
<dbReference type="InterPro" id="IPR045110">
    <property type="entry name" value="XMAP215"/>
</dbReference>
<dbReference type="InterPro" id="IPR048491">
    <property type="entry name" value="XMAP215_CLASP_TOG"/>
</dbReference>
<feature type="region of interest" description="Disordered" evidence="15">
    <location>
        <begin position="1848"/>
        <end position="1870"/>
    </location>
</feature>
<feature type="compositionally biased region" description="Basic and acidic residues" evidence="15">
    <location>
        <begin position="1853"/>
        <end position="1869"/>
    </location>
</feature>
<evidence type="ECO:0000256" key="13">
    <source>
        <dbReference type="ARBA" id="ARBA00025722"/>
    </source>
</evidence>
<dbReference type="GO" id="GO:0051231">
    <property type="term" value="P:spindle elongation"/>
    <property type="evidence" value="ECO:0007669"/>
    <property type="project" value="UniProtKB-ARBA"/>
</dbReference>
<evidence type="ECO:0000256" key="10">
    <source>
        <dbReference type="ARBA" id="ARBA00023212"/>
    </source>
</evidence>
<evidence type="ECO:0000256" key="5">
    <source>
        <dbReference type="ARBA" id="ARBA00022490"/>
    </source>
</evidence>
<keyword evidence="10" id="KW-0206">Cytoskeleton</keyword>
<dbReference type="FunFam" id="1.25.10.10:FF:000068">
    <property type="entry name" value="cytoskeleton-associated protein 5 isoform X1"/>
    <property type="match status" value="1"/>
</dbReference>
<protein>
    <submittedName>
        <fullName evidence="17">Cytoskeleton-associated protein 5</fullName>
    </submittedName>
</protein>
<feature type="domain" description="TOG" evidence="16">
    <location>
        <begin position="1"/>
        <end position="227"/>
    </location>
</feature>
<dbReference type="GO" id="GO:0005874">
    <property type="term" value="C:microtubule"/>
    <property type="evidence" value="ECO:0007669"/>
    <property type="project" value="UniProtKB-ARBA"/>
</dbReference>
<evidence type="ECO:0000259" key="16">
    <source>
        <dbReference type="SMART" id="SM01349"/>
    </source>
</evidence>
<organism evidence="17">
    <name type="scientific">Rhipicephalus appendiculatus</name>
    <name type="common">Brown ear tick</name>
    <dbReference type="NCBI Taxonomy" id="34631"/>
    <lineage>
        <taxon>Eukaryota</taxon>
        <taxon>Metazoa</taxon>
        <taxon>Ecdysozoa</taxon>
        <taxon>Arthropoda</taxon>
        <taxon>Chelicerata</taxon>
        <taxon>Arachnida</taxon>
        <taxon>Acari</taxon>
        <taxon>Parasitiformes</taxon>
        <taxon>Ixodida</taxon>
        <taxon>Ixodoidea</taxon>
        <taxon>Ixodidae</taxon>
        <taxon>Rhipicephalinae</taxon>
        <taxon>Rhipicephalus</taxon>
        <taxon>Rhipicephalus</taxon>
    </lineage>
</organism>
<feature type="repeat" description="HEAT" evidence="14">
    <location>
        <begin position="442"/>
        <end position="480"/>
    </location>
</feature>
<evidence type="ECO:0000256" key="14">
    <source>
        <dbReference type="PROSITE-ProRule" id="PRU00103"/>
    </source>
</evidence>
<dbReference type="GO" id="GO:0000776">
    <property type="term" value="C:kinetochore"/>
    <property type="evidence" value="ECO:0007669"/>
    <property type="project" value="UniProtKB-KW"/>
</dbReference>
<feature type="region of interest" description="Disordered" evidence="15">
    <location>
        <begin position="1095"/>
        <end position="1181"/>
    </location>
</feature>
<evidence type="ECO:0000256" key="9">
    <source>
        <dbReference type="ARBA" id="ARBA00022838"/>
    </source>
</evidence>
<dbReference type="SUPFAM" id="SSF48371">
    <property type="entry name" value="ARM repeat"/>
    <property type="match status" value="2"/>
</dbReference>
<evidence type="ECO:0000256" key="6">
    <source>
        <dbReference type="ARBA" id="ARBA00022618"/>
    </source>
</evidence>
<dbReference type="FunFam" id="1.25.10.10:FF:000063">
    <property type="entry name" value="Putative cytoskeleton-associated protein 5"/>
    <property type="match status" value="1"/>
</dbReference>